<name>A0A098EAM9_9ZZZZ</name>
<protein>
    <recommendedName>
        <fullName evidence="2">Cell division protein SepF</fullName>
    </recommendedName>
</protein>
<dbReference type="GO" id="GO:0090529">
    <property type="term" value="P:cell septum assembly"/>
    <property type="evidence" value="ECO:0007669"/>
    <property type="project" value="InterPro"/>
</dbReference>
<dbReference type="InterPro" id="IPR038594">
    <property type="entry name" value="SepF-like_sf"/>
</dbReference>
<dbReference type="InterPro" id="IPR007561">
    <property type="entry name" value="Cell_div_SepF/SepF-rel"/>
</dbReference>
<evidence type="ECO:0000313" key="1">
    <source>
        <dbReference type="EMBL" id="CEG12574.1"/>
    </source>
</evidence>
<dbReference type="AlphaFoldDB" id="A0A098EAM9"/>
<reference evidence="1" key="1">
    <citation type="submission" date="2014-09" db="EMBL/GenBank/DDBJ databases">
        <authorList>
            <person name="Probst J Alexander"/>
        </authorList>
    </citation>
    <scope>NUCLEOTIDE SEQUENCE</scope>
</reference>
<accession>A0A098EAM9</accession>
<organism evidence="1">
    <name type="scientific">groundwater metagenome</name>
    <dbReference type="NCBI Taxonomy" id="717931"/>
    <lineage>
        <taxon>unclassified sequences</taxon>
        <taxon>metagenomes</taxon>
        <taxon>ecological metagenomes</taxon>
    </lineage>
</organism>
<evidence type="ECO:0008006" key="2">
    <source>
        <dbReference type="Google" id="ProtNLM"/>
    </source>
</evidence>
<dbReference type="EMBL" id="CCXY01000166">
    <property type="protein sequence ID" value="CEG12574.1"/>
    <property type="molecule type" value="Genomic_DNA"/>
</dbReference>
<dbReference type="Pfam" id="PF04472">
    <property type="entry name" value="SepF"/>
    <property type="match status" value="1"/>
</dbReference>
<proteinExistence type="predicted"/>
<gene>
    <name evidence="1" type="ORF">MSIBF_A2480010</name>
</gene>
<dbReference type="Gene3D" id="3.30.110.150">
    <property type="entry name" value="SepF-like protein"/>
    <property type="match status" value="1"/>
</dbReference>
<sequence>MGFLDSIFGTEEKKRSEQVKPQPVDIDEIIKGLEKTGVNVGGEVGKGHMVKSLPLTNEIDAEAGRTELMEGNIVVFRIDKEILYPLNKEYSLSILSRVKQIADALHGDVKQITEDKLLVVPAGIKIIKE</sequence>